<sequence length="684" mass="75570">MILSRMRIHTPTLSATISYASVRAVALAGSLACCGLAMAAEALPDSLSDIRALPEVTIEAVTQKADRSTAPRFSLGSSTLKAMGATDISSALKRLPGINLKDYGGAGGMKTVAVRSFGAAHTGVVYDGVTLSNNRSGEVDLSRYSLDNMGSLSLVIGDNDDIFIPARALASASSLILSSAPMVSEADSLWLTAQMRVGSFGLLNPFVKIGTSRADGLAIGFIGEFTHALNDYPFTLRNGIYSSRERRRNSLMNSGHGEINMTLPVGRKSSLSAKIYYYDNGRQLPGPVIYYNPQCNERLRERNAFAQALWRSTLSSNLSLKLTSKFNWEASLYDDVNGHYPGGRLDQDYFQREAYASGVLLWMPADRLALNYAADFAYGNLSSNLPQEVGPSRYTILQSLTGRYRTGRLTATASLLGSIYINKVHNGDEARDNYKLSPSASISFQPLASREWRLRASFKSIFRVPTFNESYFFHYGSTDLRPETTRQFNVGTTLDISPSVWFTRLTMTADAYLNNIDDMIVGVPYNMFVWTMVNLDKVRATGIDLTLAADMALAKDHKLEWNVNYSYQRSKPLTDRTSAEYGKQVAYIPLNSGGGSVAYSNPWVDVVVKAVGVSSRYATNSNLPDTRIDGYVEAGVSLRRSLMLFSHRWEASFDIDNIFNKQYQVIARYPMPGRSWRLTLKYQL</sequence>
<dbReference type="AlphaFoldDB" id="A0A2V1IWW1"/>
<comment type="caution">
    <text evidence="15">The sequence shown here is derived from an EMBL/GenBank/DDBJ whole genome shotgun (WGS) entry which is preliminary data.</text>
</comment>
<comment type="similarity">
    <text evidence="10 11">Belongs to the TonB-dependent receptor family.</text>
</comment>
<proteinExistence type="inferred from homology"/>
<organism evidence="15 16">
    <name type="scientific">Paramuribaculum intestinale</name>
    <dbReference type="NCBI Taxonomy" id="2094151"/>
    <lineage>
        <taxon>Bacteria</taxon>
        <taxon>Pseudomonadati</taxon>
        <taxon>Bacteroidota</taxon>
        <taxon>Bacteroidia</taxon>
        <taxon>Bacteroidales</taxon>
        <taxon>Muribaculaceae</taxon>
        <taxon>Paramuribaculum</taxon>
    </lineage>
</organism>
<evidence type="ECO:0000313" key="16">
    <source>
        <dbReference type="Proteomes" id="UP000244925"/>
    </source>
</evidence>
<dbReference type="InterPro" id="IPR012910">
    <property type="entry name" value="Plug_dom"/>
</dbReference>
<evidence type="ECO:0000256" key="11">
    <source>
        <dbReference type="RuleBase" id="RU003357"/>
    </source>
</evidence>
<dbReference type="GO" id="GO:0044718">
    <property type="term" value="P:siderophore transmembrane transport"/>
    <property type="evidence" value="ECO:0007669"/>
    <property type="project" value="TreeGrafter"/>
</dbReference>
<accession>A0A2V1IWW1</accession>
<dbReference type="InterPro" id="IPR000531">
    <property type="entry name" value="Beta-barrel_TonB"/>
</dbReference>
<dbReference type="Gene3D" id="2.170.130.10">
    <property type="entry name" value="TonB-dependent receptor, plug domain"/>
    <property type="match status" value="1"/>
</dbReference>
<gene>
    <name evidence="15" type="ORF">C5O25_05910</name>
</gene>
<comment type="subcellular location">
    <subcellularLocation>
        <location evidence="1 10">Cell outer membrane</location>
        <topology evidence="1 10">Multi-pass membrane protein</topology>
    </subcellularLocation>
</comment>
<dbReference type="InterPro" id="IPR039426">
    <property type="entry name" value="TonB-dep_rcpt-like"/>
</dbReference>
<dbReference type="Pfam" id="PF07715">
    <property type="entry name" value="Plug"/>
    <property type="match status" value="1"/>
</dbReference>
<protein>
    <submittedName>
        <fullName evidence="15">TonB-dependent receptor</fullName>
    </submittedName>
</protein>
<keyword evidence="8 15" id="KW-0675">Receptor</keyword>
<dbReference type="GO" id="GO:0015344">
    <property type="term" value="F:siderophore uptake transmembrane transporter activity"/>
    <property type="evidence" value="ECO:0007669"/>
    <property type="project" value="TreeGrafter"/>
</dbReference>
<feature type="domain" description="TonB-dependent receptor-like beta-barrel" evidence="13">
    <location>
        <begin position="273"/>
        <end position="658"/>
    </location>
</feature>
<keyword evidence="3 10" id="KW-1134">Transmembrane beta strand</keyword>
<dbReference type="PANTHER" id="PTHR30069">
    <property type="entry name" value="TONB-DEPENDENT OUTER MEMBRANE RECEPTOR"/>
    <property type="match status" value="1"/>
</dbReference>
<keyword evidence="6 11" id="KW-0798">TonB box</keyword>
<evidence type="ECO:0000256" key="8">
    <source>
        <dbReference type="ARBA" id="ARBA00023170"/>
    </source>
</evidence>
<evidence type="ECO:0000259" key="13">
    <source>
        <dbReference type="Pfam" id="PF00593"/>
    </source>
</evidence>
<keyword evidence="5 12" id="KW-0732">Signal</keyword>
<dbReference type="SUPFAM" id="SSF56935">
    <property type="entry name" value="Porins"/>
    <property type="match status" value="1"/>
</dbReference>
<feature type="signal peptide" evidence="12">
    <location>
        <begin position="1"/>
        <end position="39"/>
    </location>
</feature>
<evidence type="ECO:0000256" key="2">
    <source>
        <dbReference type="ARBA" id="ARBA00022448"/>
    </source>
</evidence>
<evidence type="ECO:0000256" key="7">
    <source>
        <dbReference type="ARBA" id="ARBA00023136"/>
    </source>
</evidence>
<dbReference type="Proteomes" id="UP000244925">
    <property type="component" value="Unassembled WGS sequence"/>
</dbReference>
<dbReference type="InterPro" id="IPR037066">
    <property type="entry name" value="Plug_dom_sf"/>
</dbReference>
<name>A0A2V1IWW1_9BACT</name>
<keyword evidence="9 10" id="KW-0998">Cell outer membrane</keyword>
<evidence type="ECO:0000256" key="5">
    <source>
        <dbReference type="ARBA" id="ARBA00022729"/>
    </source>
</evidence>
<evidence type="ECO:0000256" key="1">
    <source>
        <dbReference type="ARBA" id="ARBA00004571"/>
    </source>
</evidence>
<feature type="domain" description="TonB-dependent receptor plug" evidence="14">
    <location>
        <begin position="68"/>
        <end position="157"/>
    </location>
</feature>
<dbReference type="EMBL" id="PUBV01000009">
    <property type="protein sequence ID" value="PWB07894.1"/>
    <property type="molecule type" value="Genomic_DNA"/>
</dbReference>
<dbReference type="PROSITE" id="PS52016">
    <property type="entry name" value="TONB_DEPENDENT_REC_3"/>
    <property type="match status" value="1"/>
</dbReference>
<keyword evidence="4 10" id="KW-0812">Transmembrane</keyword>
<dbReference type="InterPro" id="IPR036942">
    <property type="entry name" value="Beta-barrel_TonB_sf"/>
</dbReference>
<evidence type="ECO:0000256" key="4">
    <source>
        <dbReference type="ARBA" id="ARBA00022692"/>
    </source>
</evidence>
<evidence type="ECO:0000259" key="14">
    <source>
        <dbReference type="Pfam" id="PF07715"/>
    </source>
</evidence>
<dbReference type="GO" id="GO:0009279">
    <property type="term" value="C:cell outer membrane"/>
    <property type="evidence" value="ECO:0007669"/>
    <property type="project" value="UniProtKB-SubCell"/>
</dbReference>
<evidence type="ECO:0000256" key="12">
    <source>
        <dbReference type="SAM" id="SignalP"/>
    </source>
</evidence>
<evidence type="ECO:0000256" key="6">
    <source>
        <dbReference type="ARBA" id="ARBA00023077"/>
    </source>
</evidence>
<evidence type="ECO:0000313" key="15">
    <source>
        <dbReference type="EMBL" id="PWB07894.1"/>
    </source>
</evidence>
<dbReference type="PANTHER" id="PTHR30069:SF29">
    <property type="entry name" value="HEMOGLOBIN AND HEMOGLOBIN-HAPTOGLOBIN-BINDING PROTEIN 1-RELATED"/>
    <property type="match status" value="1"/>
</dbReference>
<keyword evidence="2 10" id="KW-0813">Transport</keyword>
<feature type="chain" id="PRO_5016074209" evidence="12">
    <location>
        <begin position="40"/>
        <end position="684"/>
    </location>
</feature>
<keyword evidence="16" id="KW-1185">Reference proteome</keyword>
<evidence type="ECO:0000256" key="9">
    <source>
        <dbReference type="ARBA" id="ARBA00023237"/>
    </source>
</evidence>
<dbReference type="Gene3D" id="2.40.170.20">
    <property type="entry name" value="TonB-dependent receptor, beta-barrel domain"/>
    <property type="match status" value="1"/>
</dbReference>
<dbReference type="Pfam" id="PF00593">
    <property type="entry name" value="TonB_dep_Rec_b-barrel"/>
    <property type="match status" value="1"/>
</dbReference>
<reference evidence="16" key="1">
    <citation type="submission" date="2018-02" db="EMBL/GenBank/DDBJ databases">
        <authorList>
            <person name="Clavel T."/>
            <person name="Strowig T."/>
        </authorList>
    </citation>
    <scope>NUCLEOTIDE SEQUENCE [LARGE SCALE GENOMIC DNA]</scope>
    <source>
        <strain evidence="16">DSM 100764</strain>
    </source>
</reference>
<evidence type="ECO:0000256" key="10">
    <source>
        <dbReference type="PROSITE-ProRule" id="PRU01360"/>
    </source>
</evidence>
<evidence type="ECO:0000256" key="3">
    <source>
        <dbReference type="ARBA" id="ARBA00022452"/>
    </source>
</evidence>
<keyword evidence="7 10" id="KW-0472">Membrane</keyword>